<protein>
    <submittedName>
        <fullName evidence="2">Uncharacterized protein</fullName>
    </submittedName>
</protein>
<feature type="transmembrane region" description="Helical" evidence="1">
    <location>
        <begin position="6"/>
        <end position="32"/>
    </location>
</feature>
<dbReference type="EMBL" id="LAZR01005908">
    <property type="protein sequence ID" value="KKM96223.1"/>
    <property type="molecule type" value="Genomic_DNA"/>
</dbReference>
<comment type="caution">
    <text evidence="2">The sequence shown here is derived from an EMBL/GenBank/DDBJ whole genome shotgun (WGS) entry which is preliminary data.</text>
</comment>
<keyword evidence="1" id="KW-0472">Membrane</keyword>
<evidence type="ECO:0000313" key="2">
    <source>
        <dbReference type="EMBL" id="KKM96223.1"/>
    </source>
</evidence>
<feature type="transmembrane region" description="Helical" evidence="1">
    <location>
        <begin position="81"/>
        <end position="102"/>
    </location>
</feature>
<dbReference type="AlphaFoldDB" id="A0A0F9LS56"/>
<accession>A0A0F9LS56</accession>
<sequence length="119" mass="12558">MGLVLGFAILVGVVIGLVVTAVTGGLAVVITIRGAKRRLYVWRVVAVVAAIFVGVLAILVQHYANRPVRPGSDYDIVTENFFVSGFGYSATPGIAAFVAALVSLRCPKRPLADTRESNT</sequence>
<feature type="transmembrane region" description="Helical" evidence="1">
    <location>
        <begin position="39"/>
        <end position="61"/>
    </location>
</feature>
<keyword evidence="1" id="KW-1133">Transmembrane helix</keyword>
<organism evidence="2">
    <name type="scientific">marine sediment metagenome</name>
    <dbReference type="NCBI Taxonomy" id="412755"/>
    <lineage>
        <taxon>unclassified sequences</taxon>
        <taxon>metagenomes</taxon>
        <taxon>ecological metagenomes</taxon>
    </lineage>
</organism>
<keyword evidence="1" id="KW-0812">Transmembrane</keyword>
<gene>
    <name evidence="2" type="ORF">LCGC14_1180230</name>
</gene>
<reference evidence="2" key="1">
    <citation type="journal article" date="2015" name="Nature">
        <title>Complex archaea that bridge the gap between prokaryotes and eukaryotes.</title>
        <authorList>
            <person name="Spang A."/>
            <person name="Saw J.H."/>
            <person name="Jorgensen S.L."/>
            <person name="Zaremba-Niedzwiedzka K."/>
            <person name="Martijn J."/>
            <person name="Lind A.E."/>
            <person name="van Eijk R."/>
            <person name="Schleper C."/>
            <person name="Guy L."/>
            <person name="Ettema T.J."/>
        </authorList>
    </citation>
    <scope>NUCLEOTIDE SEQUENCE</scope>
</reference>
<proteinExistence type="predicted"/>
<name>A0A0F9LS56_9ZZZZ</name>
<evidence type="ECO:0000256" key="1">
    <source>
        <dbReference type="SAM" id="Phobius"/>
    </source>
</evidence>